<dbReference type="OrthoDB" id="9793906at2"/>
<evidence type="ECO:0000313" key="2">
    <source>
        <dbReference type="EMBL" id="AJF07143.1"/>
    </source>
</evidence>
<dbReference type="EMBL" id="CP010311">
    <property type="protein sequence ID" value="AJF07143.1"/>
    <property type="molecule type" value="Genomic_DNA"/>
</dbReference>
<comment type="function">
    <text evidence="1">Toxic component of a type II toxin-antitoxin (TA) system.</text>
</comment>
<accession>A0A0B5FIH8</accession>
<keyword evidence="1" id="KW-0255">Endonuclease</keyword>
<dbReference type="GO" id="GO:0016787">
    <property type="term" value="F:hydrolase activity"/>
    <property type="evidence" value="ECO:0007669"/>
    <property type="project" value="UniProtKB-KW"/>
</dbReference>
<dbReference type="EC" id="3.1.-.-" evidence="1"/>
<keyword evidence="1" id="KW-0540">Nuclease</keyword>
<dbReference type="PANTHER" id="PTHR33988">
    <property type="entry name" value="ENDORIBONUCLEASE MAZF-RELATED"/>
    <property type="match status" value="1"/>
</dbReference>
<name>A0A0B5FIH8_9BACT</name>
<gene>
    <name evidence="2" type="ORF">GSUB_12005</name>
</gene>
<dbReference type="InterPro" id="IPR011067">
    <property type="entry name" value="Plasmid_toxin/cell-grow_inhib"/>
</dbReference>
<dbReference type="Pfam" id="PF02452">
    <property type="entry name" value="PemK_toxin"/>
    <property type="match status" value="1"/>
</dbReference>
<dbReference type="PIRSF" id="PIRSF033490">
    <property type="entry name" value="MazF"/>
    <property type="match status" value="1"/>
</dbReference>
<dbReference type="KEGG" id="gsb:GSUB_12005"/>
<dbReference type="Gene3D" id="2.30.30.110">
    <property type="match status" value="1"/>
</dbReference>
<evidence type="ECO:0000313" key="3">
    <source>
        <dbReference type="Proteomes" id="UP000035036"/>
    </source>
</evidence>
<dbReference type="GO" id="GO:0003677">
    <property type="term" value="F:DNA binding"/>
    <property type="evidence" value="ECO:0007669"/>
    <property type="project" value="InterPro"/>
</dbReference>
<dbReference type="AlphaFoldDB" id="A0A0B5FIH8"/>
<organism evidence="2 3">
    <name type="scientific">Geoalkalibacter subterraneus</name>
    <dbReference type="NCBI Taxonomy" id="483547"/>
    <lineage>
        <taxon>Bacteria</taxon>
        <taxon>Pseudomonadati</taxon>
        <taxon>Thermodesulfobacteriota</taxon>
        <taxon>Desulfuromonadia</taxon>
        <taxon>Desulfuromonadales</taxon>
        <taxon>Geoalkalibacteraceae</taxon>
        <taxon>Geoalkalibacter</taxon>
    </lineage>
</organism>
<dbReference type="SUPFAM" id="SSF50118">
    <property type="entry name" value="Cell growth inhibitor/plasmid maintenance toxic component"/>
    <property type="match status" value="1"/>
</dbReference>
<keyword evidence="1" id="KW-0378">Hydrolase</keyword>
<evidence type="ECO:0000256" key="1">
    <source>
        <dbReference type="PIRNR" id="PIRNR033490"/>
    </source>
</evidence>
<dbReference type="GO" id="GO:0004521">
    <property type="term" value="F:RNA endonuclease activity"/>
    <property type="evidence" value="ECO:0007669"/>
    <property type="project" value="TreeGrafter"/>
</dbReference>
<sequence length="117" mass="13150">MVEIMRRGEIWVANLNPGRGREISKIRPVLIIQDDAFTESGTPMVIILPLSTQVYPSFKRWRISIAPRERLLKACQVIVDQPRALDRTRLGEGPLTMLTTDEIAAVEKSLKAVLGLL</sequence>
<keyword evidence="3" id="KW-1185">Reference proteome</keyword>
<dbReference type="GO" id="GO:0016075">
    <property type="term" value="P:rRNA catabolic process"/>
    <property type="evidence" value="ECO:0007669"/>
    <property type="project" value="TreeGrafter"/>
</dbReference>
<proteinExistence type="inferred from homology"/>
<dbReference type="GO" id="GO:0006402">
    <property type="term" value="P:mRNA catabolic process"/>
    <property type="evidence" value="ECO:0007669"/>
    <property type="project" value="TreeGrafter"/>
</dbReference>
<dbReference type="InterPro" id="IPR003477">
    <property type="entry name" value="PemK-like"/>
</dbReference>
<comment type="similarity">
    <text evidence="1">Belongs to the PemK/MazF family.</text>
</comment>
<dbReference type="Proteomes" id="UP000035036">
    <property type="component" value="Chromosome"/>
</dbReference>
<dbReference type="HOGENOM" id="CLU_121823_1_3_7"/>
<dbReference type="STRING" id="483547.GSUB_12005"/>
<protein>
    <recommendedName>
        <fullName evidence="1">mRNA interferase</fullName>
        <ecNumber evidence="1">3.1.-.-</ecNumber>
    </recommendedName>
</protein>
<reference evidence="2 3" key="1">
    <citation type="journal article" date="2015" name="Genome Announc.">
        <title>Genomes of Geoalkalibacter ferrihydriticus Z-0531T and Geoalkalibacter subterraneus Red1T, Two Haloalkaliphilic Metal-Reducing Deltaproteobacteria.</title>
        <authorList>
            <person name="Badalamenti J.P."/>
            <person name="Krajmalnik-Brown R."/>
            <person name="Torres C.I."/>
            <person name="Bond D.R."/>
        </authorList>
    </citation>
    <scope>NUCLEOTIDE SEQUENCE [LARGE SCALE GENOMIC DNA]</scope>
    <source>
        <strain evidence="2 3">Red1</strain>
    </source>
</reference>